<comment type="similarity">
    <text evidence="1">Belongs to the amidase family.</text>
</comment>
<dbReference type="InterPro" id="IPR036928">
    <property type="entry name" value="AS_sf"/>
</dbReference>
<organism evidence="3 4">
    <name type="scientific">Novosphingobium resinovorum</name>
    <dbReference type="NCBI Taxonomy" id="158500"/>
    <lineage>
        <taxon>Bacteria</taxon>
        <taxon>Pseudomonadati</taxon>
        <taxon>Pseudomonadota</taxon>
        <taxon>Alphaproteobacteria</taxon>
        <taxon>Sphingomonadales</taxon>
        <taxon>Sphingomonadaceae</taxon>
        <taxon>Novosphingobium</taxon>
    </lineage>
</organism>
<dbReference type="PANTHER" id="PTHR11895:SF7">
    <property type="entry name" value="GLUTAMYL-TRNA(GLN) AMIDOTRANSFERASE SUBUNIT A, MITOCHONDRIAL"/>
    <property type="match status" value="1"/>
</dbReference>
<name>A0A1D8AA38_9SPHN</name>
<evidence type="ECO:0000259" key="2">
    <source>
        <dbReference type="Pfam" id="PF01425"/>
    </source>
</evidence>
<evidence type="ECO:0000256" key="1">
    <source>
        <dbReference type="ARBA" id="ARBA00009199"/>
    </source>
</evidence>
<dbReference type="PROSITE" id="PS00571">
    <property type="entry name" value="AMIDASES"/>
    <property type="match status" value="1"/>
</dbReference>
<dbReference type="GO" id="GO:0003824">
    <property type="term" value="F:catalytic activity"/>
    <property type="evidence" value="ECO:0007669"/>
    <property type="project" value="InterPro"/>
</dbReference>
<dbReference type="AlphaFoldDB" id="A0A1D8AA38"/>
<dbReference type="Proteomes" id="UP000094626">
    <property type="component" value="Plasmid pSA1"/>
</dbReference>
<sequence>MPSDLATGPDPATGNVEARLDACLDRIGAEDHRWNAMLALNPHARMAARDADAAMRRRMPVGPLHGMVLAIKDNIDIAGMATSSGCLALEAAMPLANATVIDRLVDGGAVIVGKTNLSEFSFEVRSRSSLGGDVLSPFAPATTAGGSSGGSAVAVARGFASAAIGTDTGGSIRIPAACNGLVGLRPAHGMLPLDGVAPLAPSTDTIGPIARTVEDARGLYLAMGGKIPAGETGAPPRIGVLRAAFGTDPRVIAACERALRKLADGGAELVDPFAIPDIAQMLAGPHIVDVEFAAAFDAYLARNFVAGTAPQSLAALLEGGRFLPEYRPVILDRLSRSAEEAQAVLAAHRRLTDTLLRAMAEHRLDGLFHPTLRVIPEGLGNPKVGWAPELAPRTGWPAISVPAGAQTCPVGVELLAPTGREQLLFDLARMIEQA</sequence>
<dbReference type="RefSeq" id="WP_069709365.1">
    <property type="nucleotide sequence ID" value="NZ_CP128491.1"/>
</dbReference>
<dbReference type="Pfam" id="PF01425">
    <property type="entry name" value="Amidase"/>
    <property type="match status" value="1"/>
</dbReference>
<keyword evidence="4" id="KW-1185">Reference proteome</keyword>
<dbReference type="Gene3D" id="3.90.1300.10">
    <property type="entry name" value="Amidase signature (AS) domain"/>
    <property type="match status" value="1"/>
</dbReference>
<proteinExistence type="inferred from homology"/>
<evidence type="ECO:0000313" key="4">
    <source>
        <dbReference type="Proteomes" id="UP000094626"/>
    </source>
</evidence>
<dbReference type="KEGG" id="nre:BES08_18895"/>
<keyword evidence="3" id="KW-0614">Plasmid</keyword>
<feature type="domain" description="Amidase" evidence="2">
    <location>
        <begin position="20"/>
        <end position="424"/>
    </location>
</feature>
<dbReference type="PANTHER" id="PTHR11895">
    <property type="entry name" value="TRANSAMIDASE"/>
    <property type="match status" value="1"/>
</dbReference>
<dbReference type="SUPFAM" id="SSF75304">
    <property type="entry name" value="Amidase signature (AS) enzymes"/>
    <property type="match status" value="1"/>
</dbReference>
<accession>A0A1D8AA38</accession>
<geneLocation type="plasmid" evidence="3 4">
    <name>pSA1</name>
</geneLocation>
<reference evidence="4" key="1">
    <citation type="journal article" date="2017" name="J. Biotechnol.">
        <title>Complete genome sequence of Novosphingobium resinovorum SA1, a versatile xenobiotic-degrading bacterium capable of utilizing sulfanilic acid.</title>
        <authorList>
            <person name="Hegedus B."/>
            <person name="Kos P.B."/>
            <person name="Balint B."/>
            <person name="Maroti G."/>
            <person name="Gan H.M."/>
            <person name="Perei K."/>
            <person name="Rakhely G."/>
        </authorList>
    </citation>
    <scope>NUCLEOTIDE SEQUENCE [LARGE SCALE GENOMIC DNA]</scope>
    <source>
        <strain evidence="4">SA1</strain>
    </source>
</reference>
<evidence type="ECO:0000313" key="3">
    <source>
        <dbReference type="EMBL" id="AOR78969.1"/>
    </source>
</evidence>
<protein>
    <recommendedName>
        <fullName evidence="2">Amidase domain-containing protein</fullName>
    </recommendedName>
</protein>
<gene>
    <name evidence="3" type="ORF">BES08_18895</name>
</gene>
<dbReference type="InterPro" id="IPR020556">
    <property type="entry name" value="Amidase_CS"/>
</dbReference>
<dbReference type="InterPro" id="IPR000120">
    <property type="entry name" value="Amidase"/>
</dbReference>
<dbReference type="InterPro" id="IPR023631">
    <property type="entry name" value="Amidase_dom"/>
</dbReference>
<dbReference type="EMBL" id="CP017076">
    <property type="protein sequence ID" value="AOR78969.1"/>
    <property type="molecule type" value="Genomic_DNA"/>
</dbReference>